<dbReference type="InterPro" id="IPR036291">
    <property type="entry name" value="NAD(P)-bd_dom_sf"/>
</dbReference>
<organism evidence="3 4">
    <name type="scientific">Oleiphilus messinensis</name>
    <dbReference type="NCBI Taxonomy" id="141451"/>
    <lineage>
        <taxon>Bacteria</taxon>
        <taxon>Pseudomonadati</taxon>
        <taxon>Pseudomonadota</taxon>
        <taxon>Gammaproteobacteria</taxon>
        <taxon>Oceanospirillales</taxon>
        <taxon>Oleiphilaceae</taxon>
        <taxon>Oleiphilus</taxon>
    </lineage>
</organism>
<reference evidence="3 4" key="1">
    <citation type="submission" date="2017-05" db="EMBL/GenBank/DDBJ databases">
        <title>Genomic insights into alkan degradation activity of Oleiphilus messinensis.</title>
        <authorList>
            <person name="Kozyavkin S.A."/>
            <person name="Slesarev A.I."/>
            <person name="Golyshin P.N."/>
            <person name="Korzhenkov A."/>
            <person name="Golyshina O.N."/>
            <person name="Toshchakov S.V."/>
        </authorList>
    </citation>
    <scope>NUCLEOTIDE SEQUENCE [LARGE SCALE GENOMIC DNA]</scope>
    <source>
        <strain evidence="3 4">ME102</strain>
    </source>
</reference>
<dbReference type="Pfam" id="PF00106">
    <property type="entry name" value="adh_short"/>
    <property type="match status" value="1"/>
</dbReference>
<dbReference type="AlphaFoldDB" id="A0A1Y0IBB0"/>
<dbReference type="EMBL" id="CP021425">
    <property type="protein sequence ID" value="ARU56755.1"/>
    <property type="molecule type" value="Genomic_DNA"/>
</dbReference>
<dbReference type="Gene3D" id="3.40.50.720">
    <property type="entry name" value="NAD(P)-binding Rossmann-like Domain"/>
    <property type="match status" value="1"/>
</dbReference>
<dbReference type="PRINTS" id="PR00081">
    <property type="entry name" value="GDHRDH"/>
</dbReference>
<dbReference type="PANTHER" id="PTHR43157:SF31">
    <property type="entry name" value="PHOSPHATIDYLINOSITOL-GLYCAN BIOSYNTHESIS CLASS F PROTEIN"/>
    <property type="match status" value="1"/>
</dbReference>
<evidence type="ECO:0000256" key="2">
    <source>
        <dbReference type="RuleBase" id="RU000363"/>
    </source>
</evidence>
<proteinExistence type="inferred from homology"/>
<evidence type="ECO:0000256" key="1">
    <source>
        <dbReference type="ARBA" id="ARBA00023002"/>
    </source>
</evidence>
<dbReference type="GO" id="GO:0016491">
    <property type="term" value="F:oxidoreductase activity"/>
    <property type="evidence" value="ECO:0007669"/>
    <property type="project" value="UniProtKB-KW"/>
</dbReference>
<dbReference type="RefSeq" id="WP_157678299.1">
    <property type="nucleotide sequence ID" value="NZ_CP021425.1"/>
</dbReference>
<name>A0A1Y0IBB0_9GAMM</name>
<gene>
    <name evidence="3" type="ORF">OLMES_2705</name>
</gene>
<accession>A0A1Y0IBB0</accession>
<dbReference type="InterPro" id="IPR002347">
    <property type="entry name" value="SDR_fam"/>
</dbReference>
<evidence type="ECO:0000313" key="3">
    <source>
        <dbReference type="EMBL" id="ARU56755.1"/>
    </source>
</evidence>
<evidence type="ECO:0000313" key="4">
    <source>
        <dbReference type="Proteomes" id="UP000196027"/>
    </source>
</evidence>
<keyword evidence="1" id="KW-0560">Oxidoreductase</keyword>
<comment type="similarity">
    <text evidence="2">Belongs to the short-chain dehydrogenases/reductases (SDR) family.</text>
</comment>
<protein>
    <submittedName>
        <fullName evidence="3">Short chain dehydrogenase/reductase family oxidoreductase</fullName>
    </submittedName>
</protein>
<dbReference type="PRINTS" id="PR00080">
    <property type="entry name" value="SDRFAMILY"/>
</dbReference>
<sequence>MIAVAKQLEGKIALITGATSGIGRVAALELAAQGAELYLVCRSQIKAEAICKYICEHTGNEQIHILHGDLASLTDVRRIANEFIVLEKPLHILLNNAGVFNLKREITVDGHELMFAVNYLAHFLLTNLLLDRLKSSAQARIVNVASDAHMLTKSLQIHDLSFEDGFKALKVYSHSKLANILFTRELASRLGNSELTVNAIHPGTVATNLGAQNGWVGLILNKLMKIFLQSPEKGVRTSIYACLSPDLNGVTGQYFANCRKHEPKPWAKDDEMARQLWSASVKLTML</sequence>
<keyword evidence="4" id="KW-1185">Reference proteome</keyword>
<dbReference type="Proteomes" id="UP000196027">
    <property type="component" value="Chromosome"/>
</dbReference>
<dbReference type="OrthoDB" id="109589at2"/>
<dbReference type="PANTHER" id="PTHR43157">
    <property type="entry name" value="PHOSPHATIDYLINOSITOL-GLYCAN BIOSYNTHESIS CLASS F PROTEIN-RELATED"/>
    <property type="match status" value="1"/>
</dbReference>
<dbReference type="SUPFAM" id="SSF51735">
    <property type="entry name" value="NAD(P)-binding Rossmann-fold domains"/>
    <property type="match status" value="1"/>
</dbReference>
<dbReference type="KEGG" id="ome:OLMES_2705"/>
<dbReference type="CDD" id="cd05327">
    <property type="entry name" value="retinol-DH_like_SDR_c_like"/>
    <property type="match status" value="1"/>
</dbReference>